<dbReference type="EMBL" id="CAJOBB010001473">
    <property type="protein sequence ID" value="CAF3862276.1"/>
    <property type="molecule type" value="Genomic_DNA"/>
</dbReference>
<organism evidence="2 3">
    <name type="scientific">Adineta steineri</name>
    <dbReference type="NCBI Taxonomy" id="433720"/>
    <lineage>
        <taxon>Eukaryota</taxon>
        <taxon>Metazoa</taxon>
        <taxon>Spiralia</taxon>
        <taxon>Gnathifera</taxon>
        <taxon>Rotifera</taxon>
        <taxon>Eurotatoria</taxon>
        <taxon>Bdelloidea</taxon>
        <taxon>Adinetida</taxon>
        <taxon>Adinetidae</taxon>
        <taxon>Adineta</taxon>
    </lineage>
</organism>
<evidence type="ECO:0000313" key="3">
    <source>
        <dbReference type="Proteomes" id="UP000663844"/>
    </source>
</evidence>
<comment type="caution">
    <text evidence="2">The sequence shown here is derived from an EMBL/GenBank/DDBJ whole genome shotgun (WGS) entry which is preliminary data.</text>
</comment>
<dbReference type="AlphaFoldDB" id="A0A819K092"/>
<dbReference type="EMBL" id="CAJOAZ010002517">
    <property type="protein sequence ID" value="CAF3936243.1"/>
    <property type="molecule type" value="Genomic_DNA"/>
</dbReference>
<gene>
    <name evidence="1" type="ORF">KXQ929_LOCUS20723</name>
    <name evidence="2" type="ORF">OXD698_LOCUS25870</name>
</gene>
<evidence type="ECO:0000313" key="2">
    <source>
        <dbReference type="EMBL" id="CAF3936243.1"/>
    </source>
</evidence>
<accession>A0A819K092</accession>
<proteinExistence type="predicted"/>
<protein>
    <submittedName>
        <fullName evidence="2">Uncharacterized protein</fullName>
    </submittedName>
</protein>
<reference evidence="2" key="1">
    <citation type="submission" date="2021-02" db="EMBL/GenBank/DDBJ databases">
        <authorList>
            <person name="Nowell W R."/>
        </authorList>
    </citation>
    <scope>NUCLEOTIDE SEQUENCE</scope>
</reference>
<sequence>MERRRCTAMSNWNNINIESTIKTDMFPNGYEASYFPAVTVQVYGNVANTGVLEFIFSPEDMQQCPLPKDFNDHSEFRNRNFVCTIPS</sequence>
<dbReference type="Proteomes" id="UP000663868">
    <property type="component" value="Unassembled WGS sequence"/>
</dbReference>
<dbReference type="Proteomes" id="UP000663844">
    <property type="component" value="Unassembled WGS sequence"/>
</dbReference>
<evidence type="ECO:0000313" key="1">
    <source>
        <dbReference type="EMBL" id="CAF3862276.1"/>
    </source>
</evidence>
<name>A0A819K092_9BILA</name>